<feature type="coiled-coil region" evidence="1">
    <location>
        <begin position="51"/>
        <end position="78"/>
    </location>
</feature>
<dbReference type="EMBL" id="NESQ01000096">
    <property type="protein sequence ID" value="PUU79258.1"/>
    <property type="molecule type" value="Genomic_DNA"/>
</dbReference>
<reference evidence="3 4" key="1">
    <citation type="submission" date="2017-04" db="EMBL/GenBank/DDBJ databases">
        <title>Draft genome sequence of Tuber borchii Vittad., a whitish edible truffle.</title>
        <authorList>
            <consortium name="DOE Joint Genome Institute"/>
            <person name="Murat C."/>
            <person name="Kuo A."/>
            <person name="Barry K.W."/>
            <person name="Clum A."/>
            <person name="Dockter R.B."/>
            <person name="Fauchery L."/>
            <person name="Iotti M."/>
            <person name="Kohler A."/>
            <person name="Labutti K."/>
            <person name="Lindquist E.A."/>
            <person name="Lipzen A."/>
            <person name="Ohm R.A."/>
            <person name="Wang M."/>
            <person name="Grigoriev I.V."/>
            <person name="Zambonelli A."/>
            <person name="Martin F.M."/>
        </authorList>
    </citation>
    <scope>NUCLEOTIDE SEQUENCE [LARGE SCALE GENOMIC DNA]</scope>
    <source>
        <strain evidence="3 4">Tbo3840</strain>
    </source>
</reference>
<keyword evidence="2" id="KW-0812">Transmembrane</keyword>
<gene>
    <name evidence="3" type="ORF">B9Z19DRAFT_1082193</name>
</gene>
<name>A0A2T6ZUS5_TUBBO</name>
<evidence type="ECO:0000256" key="2">
    <source>
        <dbReference type="SAM" id="Phobius"/>
    </source>
</evidence>
<protein>
    <submittedName>
        <fullName evidence="3">Uncharacterized protein</fullName>
    </submittedName>
</protein>
<organism evidence="3 4">
    <name type="scientific">Tuber borchii</name>
    <name type="common">White truffle</name>
    <dbReference type="NCBI Taxonomy" id="42251"/>
    <lineage>
        <taxon>Eukaryota</taxon>
        <taxon>Fungi</taxon>
        <taxon>Dikarya</taxon>
        <taxon>Ascomycota</taxon>
        <taxon>Pezizomycotina</taxon>
        <taxon>Pezizomycetes</taxon>
        <taxon>Pezizales</taxon>
        <taxon>Tuberaceae</taxon>
        <taxon>Tuber</taxon>
    </lineage>
</organism>
<keyword evidence="4" id="KW-1185">Reference proteome</keyword>
<comment type="caution">
    <text evidence="3">The sequence shown here is derived from an EMBL/GenBank/DDBJ whole genome shotgun (WGS) entry which is preliminary data.</text>
</comment>
<feature type="transmembrane region" description="Helical" evidence="2">
    <location>
        <begin position="38"/>
        <end position="55"/>
    </location>
</feature>
<keyword evidence="2" id="KW-0472">Membrane</keyword>
<dbReference type="AlphaFoldDB" id="A0A2T6ZUS5"/>
<evidence type="ECO:0000256" key="1">
    <source>
        <dbReference type="SAM" id="Coils"/>
    </source>
</evidence>
<feature type="transmembrane region" description="Helical" evidence="2">
    <location>
        <begin position="12"/>
        <end position="31"/>
    </location>
</feature>
<dbReference type="Proteomes" id="UP000244722">
    <property type="component" value="Unassembled WGS sequence"/>
</dbReference>
<sequence>MLPKSSSSSTLPSPTTLLHAGLQTAFLILFLSTRNPGYVVLGLVCAATWGAVQWMDKISRVEAEVERLRRERVRRERGG</sequence>
<keyword evidence="1" id="KW-0175">Coiled coil</keyword>
<keyword evidence="2" id="KW-1133">Transmembrane helix</keyword>
<proteinExistence type="predicted"/>
<evidence type="ECO:0000313" key="4">
    <source>
        <dbReference type="Proteomes" id="UP000244722"/>
    </source>
</evidence>
<accession>A0A2T6ZUS5</accession>
<evidence type="ECO:0000313" key="3">
    <source>
        <dbReference type="EMBL" id="PUU79258.1"/>
    </source>
</evidence>